<gene>
    <name evidence="3" type="ORF">OKIOD_LOCUS6698</name>
</gene>
<organism evidence="3 4">
    <name type="scientific">Oikopleura dioica</name>
    <name type="common">Tunicate</name>
    <dbReference type="NCBI Taxonomy" id="34765"/>
    <lineage>
        <taxon>Eukaryota</taxon>
        <taxon>Metazoa</taxon>
        <taxon>Chordata</taxon>
        <taxon>Tunicata</taxon>
        <taxon>Appendicularia</taxon>
        <taxon>Copelata</taxon>
        <taxon>Oikopleuridae</taxon>
        <taxon>Oikopleura</taxon>
    </lineage>
</organism>
<accession>A0ABN7SH38</accession>
<name>A0ABN7SH38_OIKDI</name>
<feature type="signal peptide" evidence="2">
    <location>
        <begin position="1"/>
        <end position="16"/>
    </location>
</feature>
<evidence type="ECO:0000313" key="3">
    <source>
        <dbReference type="EMBL" id="CAG5097588.1"/>
    </source>
</evidence>
<feature type="chain" id="PRO_5045436804" evidence="2">
    <location>
        <begin position="17"/>
        <end position="140"/>
    </location>
</feature>
<dbReference type="EMBL" id="OU015569">
    <property type="protein sequence ID" value="CAG5097588.1"/>
    <property type="molecule type" value="Genomic_DNA"/>
</dbReference>
<feature type="compositionally biased region" description="Low complexity" evidence="1">
    <location>
        <begin position="93"/>
        <end position="109"/>
    </location>
</feature>
<evidence type="ECO:0000313" key="4">
    <source>
        <dbReference type="Proteomes" id="UP001158576"/>
    </source>
</evidence>
<proteinExistence type="predicted"/>
<protein>
    <submittedName>
        <fullName evidence="3">Oidioi.mRNA.OKI2018_I69.XSR.g15140.t1.cds</fullName>
    </submittedName>
</protein>
<dbReference type="Proteomes" id="UP001158576">
    <property type="component" value="Chromosome XSR"/>
</dbReference>
<evidence type="ECO:0000256" key="1">
    <source>
        <dbReference type="SAM" id="MobiDB-lite"/>
    </source>
</evidence>
<feature type="compositionally biased region" description="Polar residues" evidence="1">
    <location>
        <begin position="57"/>
        <end position="83"/>
    </location>
</feature>
<keyword evidence="4" id="KW-1185">Reference proteome</keyword>
<keyword evidence="2" id="KW-0732">Signal</keyword>
<feature type="region of interest" description="Disordered" evidence="1">
    <location>
        <begin position="25"/>
        <end position="109"/>
    </location>
</feature>
<evidence type="ECO:0000256" key="2">
    <source>
        <dbReference type="SAM" id="SignalP"/>
    </source>
</evidence>
<sequence>MKLSNTLLFFFAFAEGAQIGERSNAIRLRREGDGTGAAPADDKTNTGDEDNTPNEEAGTQNNDSNTGDENTGTGDVTEKTPQGQMAGDKTESSENTESQSTGDGDTTGEVTTAAAEVTTSSALQSTIGAALLLAVGQMLL</sequence>
<reference evidence="3 4" key="1">
    <citation type="submission" date="2021-04" db="EMBL/GenBank/DDBJ databases">
        <authorList>
            <person name="Bliznina A."/>
        </authorList>
    </citation>
    <scope>NUCLEOTIDE SEQUENCE [LARGE SCALE GENOMIC DNA]</scope>
</reference>